<proteinExistence type="inferred from homology"/>
<evidence type="ECO:0000256" key="1">
    <source>
        <dbReference type="ARBA" id="ARBA00004821"/>
    </source>
</evidence>
<organism evidence="6">
    <name type="scientific">marine metagenome</name>
    <dbReference type="NCBI Taxonomy" id="408172"/>
    <lineage>
        <taxon>unclassified sequences</taxon>
        <taxon>metagenomes</taxon>
        <taxon>ecological metagenomes</taxon>
    </lineage>
</organism>
<dbReference type="EMBL" id="UINC01032428">
    <property type="protein sequence ID" value="SVB20074.1"/>
    <property type="molecule type" value="Genomic_DNA"/>
</dbReference>
<feature type="domain" description="BPL/LPL catalytic" evidence="5">
    <location>
        <begin position="32"/>
        <end position="215"/>
    </location>
</feature>
<sequence>MHNIERLTTNKLIDYKDSIKMMEQRIQEIHQGTQNELIWFLNHNHIYTQGTSASNKEIIKNTNTPIIKTNRGGKTTYHGPGQRIVYFLLDLNKRKKDVRKFITTIENSLIKFLNIYNIQATTFADRVGIWVTKVHNKPLTKEEKIGAIGLRLKKWITYHGLSFNINPDLNYYNSIHACGLKDYKITSLKKLGVKIPVEKFDEGFCKIFIDELEKL</sequence>
<comment type="pathway">
    <text evidence="1">Protein modification; protein lipoylation via endogenous pathway; protein N(6)-(lipoyl)lysine from octanoyl-[acyl-carrier-protein]: step 1/2.</text>
</comment>
<dbReference type="NCBIfam" id="NF010921">
    <property type="entry name" value="PRK14341.1"/>
    <property type="match status" value="1"/>
</dbReference>
<dbReference type="InterPro" id="IPR045864">
    <property type="entry name" value="aa-tRNA-synth_II/BPL/LPL"/>
</dbReference>
<dbReference type="HAMAP" id="MF_00013">
    <property type="entry name" value="LipB"/>
    <property type="match status" value="1"/>
</dbReference>
<accession>A0A382C2H1</accession>
<dbReference type="AlphaFoldDB" id="A0A382C2H1"/>
<dbReference type="EC" id="2.3.1.181" evidence="2"/>
<protein>
    <recommendedName>
        <fullName evidence="2">lipoyl(octanoyl) transferase</fullName>
        <ecNumber evidence="2">2.3.1.181</ecNumber>
    </recommendedName>
</protein>
<evidence type="ECO:0000259" key="5">
    <source>
        <dbReference type="PROSITE" id="PS51733"/>
    </source>
</evidence>
<dbReference type="InterPro" id="IPR020605">
    <property type="entry name" value="Octanoyltransferase_CS"/>
</dbReference>
<evidence type="ECO:0000256" key="2">
    <source>
        <dbReference type="ARBA" id="ARBA00012334"/>
    </source>
</evidence>
<dbReference type="PIRSF" id="PIRSF016262">
    <property type="entry name" value="LPLase"/>
    <property type="match status" value="1"/>
</dbReference>
<keyword evidence="4" id="KW-0012">Acyltransferase</keyword>
<name>A0A382C2H1_9ZZZZ</name>
<dbReference type="NCBIfam" id="TIGR00214">
    <property type="entry name" value="lipB"/>
    <property type="match status" value="1"/>
</dbReference>
<dbReference type="CDD" id="cd16444">
    <property type="entry name" value="LipB"/>
    <property type="match status" value="1"/>
</dbReference>
<dbReference type="PROSITE" id="PS51733">
    <property type="entry name" value="BPL_LPL_CATALYTIC"/>
    <property type="match status" value="1"/>
</dbReference>
<dbReference type="InterPro" id="IPR000544">
    <property type="entry name" value="Octanoyltransferase"/>
</dbReference>
<dbReference type="Gene3D" id="3.30.930.10">
    <property type="entry name" value="Bira Bifunctional Protein, Domain 2"/>
    <property type="match status" value="1"/>
</dbReference>
<dbReference type="Pfam" id="PF21948">
    <property type="entry name" value="LplA-B_cat"/>
    <property type="match status" value="1"/>
</dbReference>
<keyword evidence="3" id="KW-0808">Transferase</keyword>
<gene>
    <name evidence="6" type="ORF">METZ01_LOCUS172928</name>
</gene>
<evidence type="ECO:0000256" key="3">
    <source>
        <dbReference type="ARBA" id="ARBA00022679"/>
    </source>
</evidence>
<dbReference type="SUPFAM" id="SSF55681">
    <property type="entry name" value="Class II aaRS and biotin synthetases"/>
    <property type="match status" value="1"/>
</dbReference>
<dbReference type="PANTHER" id="PTHR10993:SF7">
    <property type="entry name" value="LIPOYLTRANSFERASE 2, MITOCHONDRIAL-RELATED"/>
    <property type="match status" value="1"/>
</dbReference>
<reference evidence="6" key="1">
    <citation type="submission" date="2018-05" db="EMBL/GenBank/DDBJ databases">
        <authorList>
            <person name="Lanie J.A."/>
            <person name="Ng W.-L."/>
            <person name="Kazmierczak K.M."/>
            <person name="Andrzejewski T.M."/>
            <person name="Davidsen T.M."/>
            <person name="Wayne K.J."/>
            <person name="Tettelin H."/>
            <person name="Glass J.I."/>
            <person name="Rusch D."/>
            <person name="Podicherti R."/>
            <person name="Tsui H.-C.T."/>
            <person name="Winkler M.E."/>
        </authorList>
    </citation>
    <scope>NUCLEOTIDE SEQUENCE</scope>
</reference>
<dbReference type="PANTHER" id="PTHR10993">
    <property type="entry name" value="OCTANOYLTRANSFERASE"/>
    <property type="match status" value="1"/>
</dbReference>
<dbReference type="InterPro" id="IPR004143">
    <property type="entry name" value="BPL_LPL_catalytic"/>
</dbReference>
<evidence type="ECO:0000313" key="6">
    <source>
        <dbReference type="EMBL" id="SVB20074.1"/>
    </source>
</evidence>
<dbReference type="PROSITE" id="PS01313">
    <property type="entry name" value="LIPB"/>
    <property type="match status" value="1"/>
</dbReference>
<dbReference type="GO" id="GO:0033819">
    <property type="term" value="F:lipoyl(octanoyl) transferase activity"/>
    <property type="evidence" value="ECO:0007669"/>
    <property type="project" value="UniProtKB-EC"/>
</dbReference>
<dbReference type="UniPathway" id="UPA00538">
    <property type="reaction ID" value="UER00592"/>
</dbReference>
<dbReference type="GO" id="GO:0009249">
    <property type="term" value="P:protein lipoylation"/>
    <property type="evidence" value="ECO:0007669"/>
    <property type="project" value="InterPro"/>
</dbReference>
<evidence type="ECO:0000256" key="4">
    <source>
        <dbReference type="ARBA" id="ARBA00023315"/>
    </source>
</evidence>